<dbReference type="STRING" id="857967.G0QUH2"/>
<dbReference type="Proteomes" id="UP000008983">
    <property type="component" value="Unassembled WGS sequence"/>
</dbReference>
<dbReference type="SMART" id="SM00320">
    <property type="entry name" value="WD40"/>
    <property type="match status" value="8"/>
</dbReference>
<feature type="repeat" description="WD" evidence="5">
    <location>
        <begin position="259"/>
        <end position="290"/>
    </location>
</feature>
<keyword evidence="2 5" id="KW-0853">WD repeat</keyword>
<protein>
    <submittedName>
        <fullName evidence="7">Notchless family protein, putative</fullName>
        <ecNumber evidence="7">2.3.1.48</ecNumber>
    </submittedName>
</protein>
<keyword evidence="4" id="KW-0539">Nucleus</keyword>
<evidence type="ECO:0000313" key="8">
    <source>
        <dbReference type="Proteomes" id="UP000008983"/>
    </source>
</evidence>
<dbReference type="GO" id="GO:0061733">
    <property type="term" value="F:protein-lysine-acetyltransferase activity"/>
    <property type="evidence" value="ECO:0007669"/>
    <property type="project" value="UniProtKB-EC"/>
</dbReference>
<proteinExistence type="predicted"/>
<dbReference type="RefSeq" id="XP_004034609.1">
    <property type="nucleotide sequence ID" value="XM_004034561.1"/>
</dbReference>
<comment type="subcellular location">
    <subcellularLocation>
        <location evidence="1">Nucleus</location>
        <location evidence="1">Nucleolus</location>
    </subcellularLocation>
</comment>
<dbReference type="InterPro" id="IPR001680">
    <property type="entry name" value="WD40_rpt"/>
</dbReference>
<dbReference type="FunCoup" id="G0QUH2">
    <property type="interactions" value="311"/>
</dbReference>
<dbReference type="EMBL" id="GL983913">
    <property type="protein sequence ID" value="EGR31123.1"/>
    <property type="molecule type" value="Genomic_DNA"/>
</dbReference>
<evidence type="ECO:0000256" key="2">
    <source>
        <dbReference type="ARBA" id="ARBA00022574"/>
    </source>
</evidence>
<keyword evidence="8" id="KW-1185">Reference proteome</keyword>
<dbReference type="PANTHER" id="PTHR19848">
    <property type="entry name" value="WD40 REPEAT PROTEIN"/>
    <property type="match status" value="1"/>
</dbReference>
<feature type="repeat" description="WD" evidence="5">
    <location>
        <begin position="119"/>
        <end position="160"/>
    </location>
</feature>
<dbReference type="eggNOG" id="KOG0271">
    <property type="taxonomic scope" value="Eukaryota"/>
</dbReference>
<accession>G0QUH2</accession>
<dbReference type="InterPro" id="IPR019775">
    <property type="entry name" value="WD40_repeat_CS"/>
</dbReference>
<dbReference type="OMA" id="AWEPYHR"/>
<dbReference type="InterPro" id="IPR001632">
    <property type="entry name" value="WD40_G-protein_beta-like"/>
</dbReference>
<evidence type="ECO:0000256" key="1">
    <source>
        <dbReference type="ARBA" id="ARBA00004604"/>
    </source>
</evidence>
<dbReference type="Pfam" id="PF08154">
    <property type="entry name" value="NLE"/>
    <property type="match status" value="1"/>
</dbReference>
<dbReference type="PROSITE" id="PS50294">
    <property type="entry name" value="WD_REPEATS_REGION"/>
    <property type="match status" value="7"/>
</dbReference>
<feature type="repeat" description="WD" evidence="5">
    <location>
        <begin position="212"/>
        <end position="249"/>
    </location>
</feature>
<keyword evidence="7" id="KW-0808">Transferase</keyword>
<name>G0QUH2_ICHMU</name>
<dbReference type="Pfam" id="PF00400">
    <property type="entry name" value="WD40"/>
    <property type="match status" value="8"/>
</dbReference>
<dbReference type="EC" id="2.3.1.48" evidence="7"/>
<dbReference type="PROSITE" id="PS50082">
    <property type="entry name" value="WD_REPEATS_2"/>
    <property type="match status" value="7"/>
</dbReference>
<feature type="repeat" description="WD" evidence="5">
    <location>
        <begin position="420"/>
        <end position="461"/>
    </location>
</feature>
<dbReference type="InParanoid" id="G0QUH2"/>
<dbReference type="PANTHER" id="PTHR19848:SF0">
    <property type="entry name" value="NOTCHLESS PROTEIN HOMOLOG 1"/>
    <property type="match status" value="1"/>
</dbReference>
<dbReference type="PRINTS" id="PR00319">
    <property type="entry name" value="GPROTEINB"/>
</dbReference>
<keyword evidence="3" id="KW-0677">Repeat</keyword>
<dbReference type="OrthoDB" id="10267436at2759"/>
<dbReference type="AlphaFoldDB" id="G0QUH2"/>
<evidence type="ECO:0000256" key="4">
    <source>
        <dbReference type="ARBA" id="ARBA00023242"/>
    </source>
</evidence>
<dbReference type="CDD" id="cd00200">
    <property type="entry name" value="WD40"/>
    <property type="match status" value="1"/>
</dbReference>
<gene>
    <name evidence="7" type="ORF">IMG5_117160</name>
</gene>
<feature type="domain" description="NLE" evidence="6">
    <location>
        <begin position="25"/>
        <end position="85"/>
    </location>
</feature>
<dbReference type="InterPro" id="IPR012972">
    <property type="entry name" value="NLE"/>
</dbReference>
<dbReference type="GeneID" id="14907259"/>
<evidence type="ECO:0000256" key="5">
    <source>
        <dbReference type="PROSITE-ProRule" id="PRU00221"/>
    </source>
</evidence>
<evidence type="ECO:0000256" key="3">
    <source>
        <dbReference type="ARBA" id="ARBA00022737"/>
    </source>
</evidence>
<feature type="repeat" description="WD" evidence="5">
    <location>
        <begin position="462"/>
        <end position="495"/>
    </location>
</feature>
<evidence type="ECO:0000313" key="7">
    <source>
        <dbReference type="EMBL" id="EGR31123.1"/>
    </source>
</evidence>
<dbReference type="GO" id="GO:0000027">
    <property type="term" value="P:ribosomal large subunit assembly"/>
    <property type="evidence" value="ECO:0007669"/>
    <property type="project" value="TreeGrafter"/>
</dbReference>
<dbReference type="Gene3D" id="2.130.10.10">
    <property type="entry name" value="YVTN repeat-like/Quinoprotein amine dehydrogenase"/>
    <property type="match status" value="1"/>
</dbReference>
<dbReference type="PRINTS" id="PR00320">
    <property type="entry name" value="GPROTEINBRPT"/>
</dbReference>
<feature type="repeat" description="WD" evidence="5">
    <location>
        <begin position="169"/>
        <end position="210"/>
    </location>
</feature>
<dbReference type="SUPFAM" id="SSF50978">
    <property type="entry name" value="WD40 repeat-like"/>
    <property type="match status" value="1"/>
</dbReference>
<keyword evidence="7" id="KW-0012">Acyltransferase</keyword>
<dbReference type="GO" id="GO:0005730">
    <property type="term" value="C:nucleolus"/>
    <property type="evidence" value="ECO:0007669"/>
    <property type="project" value="UniProtKB-SubCell"/>
</dbReference>
<dbReference type="InterPro" id="IPR020472">
    <property type="entry name" value="WD40_PAC1"/>
</dbReference>
<dbReference type="InterPro" id="IPR015943">
    <property type="entry name" value="WD40/YVTN_repeat-like_dom_sf"/>
</dbReference>
<organism evidence="7 8">
    <name type="scientific">Ichthyophthirius multifiliis</name>
    <name type="common">White spot disease agent</name>
    <name type="synonym">Ich</name>
    <dbReference type="NCBI Taxonomy" id="5932"/>
    <lineage>
        <taxon>Eukaryota</taxon>
        <taxon>Sar</taxon>
        <taxon>Alveolata</taxon>
        <taxon>Ciliophora</taxon>
        <taxon>Intramacronucleata</taxon>
        <taxon>Oligohymenophorea</taxon>
        <taxon>Hymenostomatida</taxon>
        <taxon>Ophryoglenina</taxon>
        <taxon>Ichthyophthirius</taxon>
    </lineage>
</organism>
<dbReference type="PROSITE" id="PS00678">
    <property type="entry name" value="WD_REPEATS_1"/>
    <property type="match status" value="1"/>
</dbReference>
<feature type="repeat" description="WD" evidence="5">
    <location>
        <begin position="378"/>
        <end position="410"/>
    </location>
</feature>
<dbReference type="InterPro" id="IPR036322">
    <property type="entry name" value="WD40_repeat_dom_sf"/>
</dbReference>
<evidence type="ECO:0000259" key="6">
    <source>
        <dbReference type="Pfam" id="PF08154"/>
    </source>
</evidence>
<reference evidence="7 8" key="1">
    <citation type="submission" date="2011-07" db="EMBL/GenBank/DDBJ databases">
        <authorList>
            <person name="Coyne R."/>
            <person name="Brami D."/>
            <person name="Johnson J."/>
            <person name="Hostetler J."/>
            <person name="Hannick L."/>
            <person name="Clark T."/>
            <person name="Cassidy-Hanley D."/>
            <person name="Inman J."/>
        </authorList>
    </citation>
    <scope>NUCLEOTIDE SEQUENCE [LARGE SCALE GENOMIC DNA]</scope>
    <source>
        <strain evidence="7 8">G5</strain>
    </source>
</reference>
<sequence>MKPQKKLKKNEVSEQPPENELDKRIFIKLKNPEGEEIGDKLDLPILTKTSELEQIVNSFLENDEPQLYSFYYETQEIKTSLSEFLKKLKNYTTETILPITFHPQSLFYVRPITRQASSLPGHTDSVLCIQFSPDGQNLASGSGDTTVRFWDVNTELPKNTLEQQEEQKKQGHRNWVLVMQWSPNGKLLATGDLNGDICIWDGESGTQMGLTLKGHQKWVTSLSWEPLHKNAKCSRLVSCSKDMSIRIWDALTFSCIICFGGHTKAITKVIWGGQDLIYTSSEDTTIKVWQTDGSYKRDLKGHAHWVNTICVHTENALRTGYFDEKGEILQSEQEQQNKALEKYNKLKGNKNERLISGSDDNTLFLWDPIASSKPVFRMTGHTKPVNHSQFSPDGRFVISASFDKSLKLWDGYTGAFIAHFRGHVNSVYQIAWAADSRLFVSGSKDSTMKVWDIKTKKLMFDLPGHADEVYAIDWSPDGQKVCSGGKDRLLKIWKN</sequence>